<dbReference type="InterPro" id="IPR015406">
    <property type="entry name" value="GpJ_CSF"/>
</dbReference>
<sequence>MPVVAAGAAVAAAVGTASAAVAGTLIAGSILTTFAVNFGASMVLGLASQALSPKAKAPTATLREDRTLMIRQPVVARRLIVGRARVSGPLVFIHSSGNNDYLHLVIALASNRLRSIGTVYFDDVPETDARFVGLVRVNRHLGTADQAADADLTAESDGKWTAEHRLRGIAYLYVRLKWSDQAWPGGLPSISCDVEGADELTDPRTGGTGYSRNAALAIRWYLRHPLGLGVGADEIDDSFFAAAANVSDEGVSRADGSTEPRYTVDGLIDTARPPQQILQELLTACGGRLVYAGGKWRLLAGAWQSPGWTLAEGDITGPIRIATRVSRREAFNGVKGVYVSPDNHWQPSDYPAVASDAAMAEMGGERVWRDHPLPYTISSSAAQRLAKIELLRARQPLTVAVPATLAAMRCQAGDVIRVSNTRMGWAAKPFEVVEWTLAARAGADGVPVIGVDLMLRETDASVFDWLADEEWTVDPAPNSSLPGLVPTAPLSVTVTPSAKIQPDGTSVPALEVAWTVAADAFVGEWEVQWRPAGAAAWSSARASDHRHVVAPVDPGVNYQVRVRAVSSLGMRSAWAYASPADAAGDSEPPGPPTGLTAIGGIRCIALTWRLPPDRDLDLIEVWESATPRLEDAAPIATVRGTDFVRHGLGGLVTRYYWVRAIDRSGNVGDFNSNLGTGGTTVQLSHQDMVERLIAESHLVPQLAEKIQGVEKVAEVMAQAAVRIQAGYDRIKQEVGRRESDVAEVTTRITQEVTDRQALAEQVTDVVAQYDASFARVTESLTALSAADGATATRIDGIVTSYDTSLAGIQATLTAHGDALTAQASRTDTIVAGYDRTLAAYEQRITASASGLEALTGTVTTLAATVGGNTAAIVSERDARTSAVAALTTALDTVSAKVSGVTASLSEEITTRATKDDALSQTVTTLNTTVGQHTASIQTQAGTLNGLSAQYVVKVDVNGWVSGFGLASFPTTQGIVSEFVVKADRFIVGQPGVSADYPFVIGTVGGVSRISMSSAFIQDASIDTAQIRRAAIKNAQIDNLAVKDANIDNLTIKGRSIEDLAAGNMAWGSGSGGASCAITTTGKPVALICSVHQDAVNVYASVRVVQPPEGTSILSNAHAGLAGRSGTFFIVAIELRK</sequence>
<dbReference type="Proteomes" id="UP000298595">
    <property type="component" value="Plasmid p1"/>
</dbReference>
<reference evidence="3 4" key="1">
    <citation type="submission" date="2018-09" db="EMBL/GenBank/DDBJ databases">
        <title>Whole genome based analysis of evolution and adaptive divergence in Indian and Brazilian strains of Azospirillum brasilense.</title>
        <authorList>
            <person name="Singh C."/>
            <person name="Tripathi A.K."/>
        </authorList>
    </citation>
    <scope>NUCLEOTIDE SEQUENCE [LARGE SCALE GENOMIC DNA]</scope>
    <source>
        <strain evidence="3 4">MTCC4035</strain>
        <plasmid evidence="3 4">p1</plasmid>
    </source>
</reference>
<dbReference type="AlphaFoldDB" id="A0A4D8PD68"/>
<dbReference type="CDD" id="cd00063">
    <property type="entry name" value="FN3"/>
    <property type="match status" value="1"/>
</dbReference>
<dbReference type="Gene3D" id="2.60.40.10">
    <property type="entry name" value="Immunoglobulins"/>
    <property type="match status" value="2"/>
</dbReference>
<gene>
    <name evidence="3" type="ORF">D3093_15130</name>
</gene>
<evidence type="ECO:0000256" key="1">
    <source>
        <dbReference type="SAM" id="SignalP"/>
    </source>
</evidence>
<dbReference type="InterPro" id="IPR013783">
    <property type="entry name" value="Ig-like_fold"/>
</dbReference>
<name>A0A4D8PD68_9PROT</name>
<dbReference type="InterPro" id="IPR036116">
    <property type="entry name" value="FN3_sf"/>
</dbReference>
<keyword evidence="3" id="KW-0614">Plasmid</keyword>
<dbReference type="PANTHER" id="PTHR36251">
    <property type="entry name" value="FELS-1 PROPHAGE HOST SPECIFICITY PROTEIN-RELATED"/>
    <property type="match status" value="1"/>
</dbReference>
<dbReference type="PANTHER" id="PTHR36251:SF2">
    <property type="entry name" value="GIFSY-2 PROPHAGE HOST SPECIFICITY PROTEIN J, PHAGE LAMBDA"/>
    <property type="match status" value="1"/>
</dbReference>
<keyword evidence="1" id="KW-0732">Signal</keyword>
<dbReference type="InterPro" id="IPR053171">
    <property type="entry name" value="Viral_Tip_Attach_Protein"/>
</dbReference>
<feature type="chain" id="PRO_5020281176" evidence="1">
    <location>
        <begin position="20"/>
        <end position="1136"/>
    </location>
</feature>
<evidence type="ECO:0000313" key="4">
    <source>
        <dbReference type="Proteomes" id="UP000298595"/>
    </source>
</evidence>
<dbReference type="InterPro" id="IPR003961">
    <property type="entry name" value="FN3_dom"/>
</dbReference>
<evidence type="ECO:0000313" key="3">
    <source>
        <dbReference type="EMBL" id="QCN96672.1"/>
    </source>
</evidence>
<feature type="signal peptide" evidence="1">
    <location>
        <begin position="1"/>
        <end position="19"/>
    </location>
</feature>
<accession>A0A4D8PD68</accession>
<dbReference type="PROSITE" id="PS50853">
    <property type="entry name" value="FN3"/>
    <property type="match status" value="1"/>
</dbReference>
<geneLocation type="plasmid" evidence="3 4">
    <name>p1</name>
</geneLocation>
<dbReference type="SMART" id="SM00060">
    <property type="entry name" value="FN3"/>
    <property type="match status" value="2"/>
</dbReference>
<organism evidence="3 4">
    <name type="scientific">Azospirillum argentinense</name>
    <dbReference type="NCBI Taxonomy" id="2970906"/>
    <lineage>
        <taxon>Bacteria</taxon>
        <taxon>Pseudomonadati</taxon>
        <taxon>Pseudomonadota</taxon>
        <taxon>Alphaproteobacteria</taxon>
        <taxon>Rhodospirillales</taxon>
        <taxon>Azospirillaceae</taxon>
        <taxon>Azospirillum</taxon>
    </lineage>
</organism>
<dbReference type="Pfam" id="PF09327">
    <property type="entry name" value="Phage_Tail_Tip"/>
    <property type="match status" value="1"/>
</dbReference>
<dbReference type="RefSeq" id="WP_137116161.1">
    <property type="nucleotide sequence ID" value="NZ_CP032322.1"/>
</dbReference>
<proteinExistence type="predicted"/>
<dbReference type="KEGG" id="aare:D3093_15130"/>
<dbReference type="SUPFAM" id="SSF49265">
    <property type="entry name" value="Fibronectin type III"/>
    <property type="match status" value="1"/>
</dbReference>
<dbReference type="EMBL" id="CP032322">
    <property type="protein sequence ID" value="QCN96672.1"/>
    <property type="molecule type" value="Genomic_DNA"/>
</dbReference>
<evidence type="ECO:0000259" key="2">
    <source>
        <dbReference type="PROSITE" id="PS50853"/>
    </source>
</evidence>
<protein>
    <submittedName>
        <fullName evidence="3">DUF1983 domain-containing protein</fullName>
    </submittedName>
</protein>
<feature type="domain" description="Fibronectin type-III" evidence="2">
    <location>
        <begin position="496"/>
        <end position="585"/>
    </location>
</feature>